<evidence type="ECO:0000313" key="3">
    <source>
        <dbReference type="Proteomes" id="UP000007842"/>
    </source>
</evidence>
<organism evidence="2 3">
    <name type="scientific">Streptantibioticus cattleyicolor (strain ATCC 35852 / DSM 46488 / JCM 4925 / NBRC 14057 / NRRL 8057)</name>
    <name type="common">Streptomyces cattleya</name>
    <dbReference type="NCBI Taxonomy" id="1003195"/>
    <lineage>
        <taxon>Bacteria</taxon>
        <taxon>Bacillati</taxon>
        <taxon>Actinomycetota</taxon>
        <taxon>Actinomycetes</taxon>
        <taxon>Kitasatosporales</taxon>
        <taxon>Streptomycetaceae</taxon>
        <taxon>Streptantibioticus</taxon>
    </lineage>
</organism>
<proteinExistence type="predicted"/>
<accession>G8XH86</accession>
<geneLocation type="plasmid" evidence="2 3">
    <name>pSCATT</name>
</geneLocation>
<keyword evidence="2" id="KW-0614">Plasmid</keyword>
<evidence type="ECO:0000313" key="2">
    <source>
        <dbReference type="EMBL" id="AEW98832.1"/>
    </source>
</evidence>
<dbReference type="KEGG" id="scy:SCATT_p06390"/>
<evidence type="ECO:0000256" key="1">
    <source>
        <dbReference type="SAM" id="MobiDB-lite"/>
    </source>
</evidence>
<protein>
    <submittedName>
        <fullName evidence="2">Uncharacterized protein</fullName>
    </submittedName>
</protein>
<dbReference type="EMBL" id="CP003229">
    <property type="protein sequence ID" value="AEW98832.1"/>
    <property type="molecule type" value="Genomic_DNA"/>
</dbReference>
<feature type="compositionally biased region" description="Polar residues" evidence="1">
    <location>
        <begin position="7"/>
        <end position="20"/>
    </location>
</feature>
<gene>
    <name evidence="2" type="ordered locus">SCATT_p06390</name>
</gene>
<sequence length="53" mass="5132">MTGTGGSPTPSVNRSRNPGSHRSGSSGAILGGAADGSGIGRSSRARGDGCYPR</sequence>
<feature type="compositionally biased region" description="Gly residues" evidence="1">
    <location>
        <begin position="29"/>
        <end position="39"/>
    </location>
</feature>
<dbReference type="Proteomes" id="UP000007842">
    <property type="component" value="Plasmid pSCATT"/>
</dbReference>
<dbReference type="AlphaFoldDB" id="G8XH86"/>
<reference evidence="3" key="1">
    <citation type="submission" date="2011-12" db="EMBL/GenBank/DDBJ databases">
        <title>Complete genome sequence of Streptomyces cattleya strain DSM 46488.</title>
        <authorList>
            <person name="Ou H.-Y."/>
            <person name="Li P."/>
            <person name="Zhao C."/>
            <person name="O'Hagan D."/>
            <person name="Deng Z."/>
        </authorList>
    </citation>
    <scope>NUCLEOTIDE SEQUENCE [LARGE SCALE GENOMIC DNA]</scope>
    <source>
        <strain evidence="3">ATCC 35852 / DSM 46488 / JCM 4925 / NBRC 14057 / NRRL 8057</strain>
        <plasmid evidence="3">Plasmid pSCATT</plasmid>
    </source>
</reference>
<name>G8XH86_STREN</name>
<keyword evidence="3" id="KW-1185">Reference proteome</keyword>
<dbReference type="HOGENOM" id="CLU_3066576_0_0_11"/>
<dbReference type="PATRIC" id="fig|1003195.29.peg.6435"/>
<feature type="region of interest" description="Disordered" evidence="1">
    <location>
        <begin position="1"/>
        <end position="53"/>
    </location>
</feature>